<evidence type="ECO:0000256" key="2">
    <source>
        <dbReference type="SAM" id="Phobius"/>
    </source>
</evidence>
<comment type="caution">
    <text evidence="3">The sequence shown here is derived from an EMBL/GenBank/DDBJ whole genome shotgun (WGS) entry which is preliminary data.</text>
</comment>
<dbReference type="RefSeq" id="WP_204842573.1">
    <property type="nucleotide sequence ID" value="NZ_JAFBCL010000001.1"/>
</dbReference>
<keyword evidence="2" id="KW-0472">Membrane</keyword>
<accession>A0ABS2S8U2</accession>
<keyword evidence="4" id="KW-1185">Reference proteome</keyword>
<evidence type="ECO:0000313" key="4">
    <source>
        <dbReference type="Proteomes" id="UP001195724"/>
    </source>
</evidence>
<keyword evidence="2" id="KW-1133">Transmembrane helix</keyword>
<dbReference type="EMBL" id="JAFBCL010000001">
    <property type="protein sequence ID" value="MBM7811718.1"/>
    <property type="molecule type" value="Genomic_DNA"/>
</dbReference>
<feature type="region of interest" description="Disordered" evidence="1">
    <location>
        <begin position="1"/>
        <end position="122"/>
    </location>
</feature>
<evidence type="ECO:0000313" key="3">
    <source>
        <dbReference type="EMBL" id="MBM7811718.1"/>
    </source>
</evidence>
<gene>
    <name evidence="3" type="ORF">JOE68_002583</name>
</gene>
<organism evidence="3 4">
    <name type="scientific">Saccharothrix algeriensis</name>
    <dbReference type="NCBI Taxonomy" id="173560"/>
    <lineage>
        <taxon>Bacteria</taxon>
        <taxon>Bacillati</taxon>
        <taxon>Actinomycetota</taxon>
        <taxon>Actinomycetes</taxon>
        <taxon>Pseudonocardiales</taxon>
        <taxon>Pseudonocardiaceae</taxon>
        <taxon>Saccharothrix</taxon>
    </lineage>
</organism>
<feature type="compositionally biased region" description="Pro residues" evidence="1">
    <location>
        <begin position="1"/>
        <end position="33"/>
    </location>
</feature>
<name>A0ABS2S8U2_9PSEU</name>
<reference evidence="3 4" key="1">
    <citation type="submission" date="2021-01" db="EMBL/GenBank/DDBJ databases">
        <title>Sequencing the genomes of 1000 actinobacteria strains.</title>
        <authorList>
            <person name="Klenk H.-P."/>
        </authorList>
    </citation>
    <scope>NUCLEOTIDE SEQUENCE [LARGE SCALE GENOMIC DNA]</scope>
    <source>
        <strain evidence="3 4">DSM 44581</strain>
    </source>
</reference>
<evidence type="ECO:0000256" key="1">
    <source>
        <dbReference type="SAM" id="MobiDB-lite"/>
    </source>
</evidence>
<keyword evidence="2" id="KW-0812">Transmembrane</keyword>
<feature type="compositionally biased region" description="Low complexity" evidence="1">
    <location>
        <begin position="50"/>
        <end position="79"/>
    </location>
</feature>
<feature type="compositionally biased region" description="Pro residues" evidence="1">
    <location>
        <begin position="93"/>
        <end position="119"/>
    </location>
</feature>
<dbReference type="Proteomes" id="UP001195724">
    <property type="component" value="Unassembled WGS sequence"/>
</dbReference>
<proteinExistence type="predicted"/>
<feature type="transmembrane region" description="Helical" evidence="2">
    <location>
        <begin position="129"/>
        <end position="148"/>
    </location>
</feature>
<sequence>MTTPPAPPPHGTPPGGQPPAPGWGQPSPPPGFPAQPQAHPVQPGPPQGYPPAYQGPGQAYPQHPGYAQQAGYPQAAHPQPGYPPQPGHAQQPGYPPPGYPPPAGPPGFPGQPQGFPPPAAKKTSSGAKALIAVVVLGIAGIVVAGFVAGSDSPGRAAIGDCVKVESASASRADVATVDCGSPEAAFKVAVNLDRSTAACPSGDYSEYSSRGGRRSNGFKLCLVYNAREGDCFKQEGTIVAGKTTKVTCDSSATHKVTKVASVEDENACEGGETVFVYSQPATTICMVKTE</sequence>
<protein>
    <submittedName>
        <fullName evidence="3">Uncharacterized protein</fullName>
    </submittedName>
</protein>